<organism evidence="1 2">
    <name type="scientific">Ensete ventricosum</name>
    <name type="common">Abyssinian banana</name>
    <name type="synonym">Musa ensete</name>
    <dbReference type="NCBI Taxonomy" id="4639"/>
    <lineage>
        <taxon>Eukaryota</taxon>
        <taxon>Viridiplantae</taxon>
        <taxon>Streptophyta</taxon>
        <taxon>Embryophyta</taxon>
        <taxon>Tracheophyta</taxon>
        <taxon>Spermatophyta</taxon>
        <taxon>Magnoliopsida</taxon>
        <taxon>Liliopsida</taxon>
        <taxon>Zingiberales</taxon>
        <taxon>Musaceae</taxon>
        <taxon>Ensete</taxon>
    </lineage>
</organism>
<proteinExistence type="predicted"/>
<dbReference type="EMBL" id="AMZH03008108">
    <property type="protein sequence ID" value="RRT59689.1"/>
    <property type="molecule type" value="Genomic_DNA"/>
</dbReference>
<gene>
    <name evidence="1" type="ORF">B296_00013114</name>
</gene>
<dbReference type="AlphaFoldDB" id="A0A426Z6T8"/>
<name>A0A426Z6T8_ENSVE</name>
<sequence length="74" mass="7893">AWVIASEIGWDPSAKVGNKVDEEVGTIVSSAVKVGGGVAKVTWVKEEDEKGEEKHRSNMAPSTCLLPLEIEKAT</sequence>
<dbReference type="Proteomes" id="UP000287651">
    <property type="component" value="Unassembled WGS sequence"/>
</dbReference>
<accession>A0A426Z6T8</accession>
<protein>
    <submittedName>
        <fullName evidence="1">Uncharacterized protein</fullName>
    </submittedName>
</protein>
<comment type="caution">
    <text evidence="1">The sequence shown here is derived from an EMBL/GenBank/DDBJ whole genome shotgun (WGS) entry which is preliminary data.</text>
</comment>
<feature type="non-terminal residue" evidence="1">
    <location>
        <position position="1"/>
    </location>
</feature>
<evidence type="ECO:0000313" key="1">
    <source>
        <dbReference type="EMBL" id="RRT59689.1"/>
    </source>
</evidence>
<reference evidence="1 2" key="1">
    <citation type="journal article" date="2014" name="Agronomy (Basel)">
        <title>A Draft Genome Sequence for Ensete ventricosum, the Drought-Tolerant Tree Against Hunger.</title>
        <authorList>
            <person name="Harrison J."/>
            <person name="Moore K.A."/>
            <person name="Paszkiewicz K."/>
            <person name="Jones T."/>
            <person name="Grant M."/>
            <person name="Ambacheew D."/>
            <person name="Muzemil S."/>
            <person name="Studholme D.J."/>
        </authorList>
    </citation>
    <scope>NUCLEOTIDE SEQUENCE [LARGE SCALE GENOMIC DNA]</scope>
</reference>
<evidence type="ECO:0000313" key="2">
    <source>
        <dbReference type="Proteomes" id="UP000287651"/>
    </source>
</evidence>